<organism evidence="3 4">
    <name type="scientific">Flavobacterium keumense</name>
    <dbReference type="NCBI Taxonomy" id="1306518"/>
    <lineage>
        <taxon>Bacteria</taxon>
        <taxon>Pseudomonadati</taxon>
        <taxon>Bacteroidota</taxon>
        <taxon>Flavobacteriia</taxon>
        <taxon>Flavobacteriales</taxon>
        <taxon>Flavobacteriaceae</taxon>
        <taxon>Flavobacterium</taxon>
    </lineage>
</organism>
<dbReference type="PANTHER" id="PTHR22946:SF0">
    <property type="entry name" value="DIENELACTONE HYDROLASE DOMAIN-CONTAINING PROTEIN"/>
    <property type="match status" value="1"/>
</dbReference>
<proteinExistence type="predicted"/>
<feature type="chain" id="PRO_5046801740" evidence="1">
    <location>
        <begin position="21"/>
        <end position="257"/>
    </location>
</feature>
<dbReference type="Pfam" id="PF01738">
    <property type="entry name" value="DLH"/>
    <property type="match status" value="1"/>
</dbReference>
<evidence type="ECO:0000259" key="2">
    <source>
        <dbReference type="Pfam" id="PF01738"/>
    </source>
</evidence>
<evidence type="ECO:0000313" key="3">
    <source>
        <dbReference type="EMBL" id="WGK94431.1"/>
    </source>
</evidence>
<dbReference type="InterPro" id="IPR029058">
    <property type="entry name" value="AB_hydrolase_fold"/>
</dbReference>
<keyword evidence="4" id="KW-1185">Reference proteome</keyword>
<keyword evidence="3" id="KW-0378">Hydrolase</keyword>
<sequence>MKIFKGIFFGAILFSTTLMAQLQPVQYKDGSQILNGLSIKPNKSSAQKPGVLVLPAWKGIDAHAKSTAENLSKLGYYAFVADIYGEGNYPQTTADAAKMAGFYKKNTELYHKRIELALAQLIQSGANPDNIAVIGFCFGGTGAVEAARANMNVKGVVSFHGGLGKDANRAVTPITAKVLACHGADDPFVSKEEITAFQQEMRDGKADWEMIYYANAVHSFTDPAAGNDNSKGAAYNEKAAQRSFEHMKLFLNEVLKQ</sequence>
<evidence type="ECO:0000313" key="4">
    <source>
        <dbReference type="Proteomes" id="UP001232117"/>
    </source>
</evidence>
<dbReference type="Proteomes" id="UP001232117">
    <property type="component" value="Chromosome"/>
</dbReference>
<dbReference type="GO" id="GO:0016787">
    <property type="term" value="F:hydrolase activity"/>
    <property type="evidence" value="ECO:0007669"/>
    <property type="project" value="UniProtKB-KW"/>
</dbReference>
<dbReference type="RefSeq" id="WP_264532842.1">
    <property type="nucleotide sequence ID" value="NZ_CP092332.1"/>
</dbReference>
<feature type="signal peptide" evidence="1">
    <location>
        <begin position="1"/>
        <end position="20"/>
    </location>
</feature>
<protein>
    <submittedName>
        <fullName evidence="3">Dienelactone hydrolase family protein</fullName>
    </submittedName>
</protein>
<evidence type="ECO:0000256" key="1">
    <source>
        <dbReference type="SAM" id="SignalP"/>
    </source>
</evidence>
<dbReference type="EMBL" id="CP092332">
    <property type="protein sequence ID" value="WGK94431.1"/>
    <property type="molecule type" value="Genomic_DNA"/>
</dbReference>
<dbReference type="InterPro" id="IPR050261">
    <property type="entry name" value="FrsA_esterase"/>
</dbReference>
<name>A0ABY8N508_9FLAO</name>
<reference evidence="3 4" key="1">
    <citation type="submission" date="2023-06" db="EMBL/GenBank/DDBJ databases">
        <title>Complete Genome Sequence of Flavobacterium keumense K3R-10.</title>
        <authorList>
            <person name="Jeong H."/>
            <person name="Jhang S.Y."/>
            <person name="Kim J.N."/>
        </authorList>
    </citation>
    <scope>NUCLEOTIDE SEQUENCE [LARGE SCALE GENOMIC DNA]</scope>
    <source>
        <strain evidence="3 4">K3R-10</strain>
    </source>
</reference>
<gene>
    <name evidence="3" type="ORF">MG292_10160</name>
</gene>
<dbReference type="InterPro" id="IPR002925">
    <property type="entry name" value="Dienelactn_hydro"/>
</dbReference>
<dbReference type="Gene3D" id="3.40.50.1820">
    <property type="entry name" value="alpha/beta hydrolase"/>
    <property type="match status" value="1"/>
</dbReference>
<keyword evidence="1" id="KW-0732">Signal</keyword>
<feature type="domain" description="Dienelactone hydrolase" evidence="2">
    <location>
        <begin position="37"/>
        <end position="254"/>
    </location>
</feature>
<accession>A0ABY8N508</accession>
<dbReference type="PANTHER" id="PTHR22946">
    <property type="entry name" value="DIENELACTONE HYDROLASE DOMAIN-CONTAINING PROTEIN-RELATED"/>
    <property type="match status" value="1"/>
</dbReference>
<dbReference type="SUPFAM" id="SSF53474">
    <property type="entry name" value="alpha/beta-Hydrolases"/>
    <property type="match status" value="1"/>
</dbReference>